<dbReference type="Pfam" id="PF00067">
    <property type="entry name" value="p450"/>
    <property type="match status" value="1"/>
</dbReference>
<feature type="binding site" description="axial binding residue" evidence="8">
    <location>
        <position position="478"/>
    </location>
    <ligand>
        <name>heme</name>
        <dbReference type="ChEBI" id="CHEBI:30413"/>
    </ligand>
    <ligandPart>
        <name>Fe</name>
        <dbReference type="ChEBI" id="CHEBI:18248"/>
    </ligandPart>
</feature>
<dbReference type="PANTHER" id="PTHR24287">
    <property type="entry name" value="P450, PUTATIVE (EUROFUNG)-RELATED"/>
    <property type="match status" value="1"/>
</dbReference>
<dbReference type="PANTHER" id="PTHR24287:SF1">
    <property type="entry name" value="P450, PUTATIVE (EUROFUNG)-RELATED"/>
    <property type="match status" value="1"/>
</dbReference>
<dbReference type="GO" id="GO:0004497">
    <property type="term" value="F:monooxygenase activity"/>
    <property type="evidence" value="ECO:0007669"/>
    <property type="project" value="UniProtKB-KW"/>
</dbReference>
<proteinExistence type="inferred from homology"/>
<keyword evidence="6 8" id="KW-0408">Iron</keyword>
<keyword evidence="5 9" id="KW-0560">Oxidoreductase</keyword>
<dbReference type="STRING" id="747676.F4RYX9"/>
<dbReference type="VEuPathDB" id="FungiDB:MELLADRAFT_110178"/>
<keyword evidence="11" id="KW-1185">Reference proteome</keyword>
<comment type="similarity">
    <text evidence="2 9">Belongs to the cytochrome P450 family.</text>
</comment>
<accession>F4RYX9</accession>
<dbReference type="AlphaFoldDB" id="F4RYX9"/>
<dbReference type="Gene3D" id="1.10.630.10">
    <property type="entry name" value="Cytochrome P450"/>
    <property type="match status" value="1"/>
</dbReference>
<dbReference type="InterPro" id="IPR036396">
    <property type="entry name" value="Cyt_P450_sf"/>
</dbReference>
<dbReference type="GO" id="GO:0016705">
    <property type="term" value="F:oxidoreductase activity, acting on paired donors, with incorporation or reduction of molecular oxygen"/>
    <property type="evidence" value="ECO:0007669"/>
    <property type="project" value="InterPro"/>
</dbReference>
<protein>
    <submittedName>
        <fullName evidence="10">Cytochrome p450 monooxygenase</fullName>
    </submittedName>
</protein>
<dbReference type="InterPro" id="IPR002401">
    <property type="entry name" value="Cyt_P450_E_grp-I"/>
</dbReference>
<evidence type="ECO:0000256" key="2">
    <source>
        <dbReference type="ARBA" id="ARBA00010617"/>
    </source>
</evidence>
<dbReference type="GO" id="GO:0005506">
    <property type="term" value="F:iron ion binding"/>
    <property type="evidence" value="ECO:0007669"/>
    <property type="project" value="InterPro"/>
</dbReference>
<dbReference type="InterPro" id="IPR017972">
    <property type="entry name" value="Cyt_P450_CS"/>
</dbReference>
<dbReference type="InterPro" id="IPR047146">
    <property type="entry name" value="Cyt_P450_E_CYP52_fungi"/>
</dbReference>
<keyword evidence="7 9" id="KW-0503">Monooxygenase</keyword>
<comment type="cofactor">
    <cofactor evidence="1 8">
        <name>heme</name>
        <dbReference type="ChEBI" id="CHEBI:30413"/>
    </cofactor>
</comment>
<dbReference type="GeneID" id="18923993"/>
<dbReference type="KEGG" id="mlr:MELLADRAFT_110178"/>
<evidence type="ECO:0000256" key="6">
    <source>
        <dbReference type="ARBA" id="ARBA00023004"/>
    </source>
</evidence>
<dbReference type="InParanoid" id="F4RYX9"/>
<evidence type="ECO:0000313" key="10">
    <source>
        <dbReference type="EMBL" id="EGG02425.1"/>
    </source>
</evidence>
<dbReference type="eggNOG" id="KOG0157">
    <property type="taxonomic scope" value="Eukaryota"/>
</dbReference>
<evidence type="ECO:0000256" key="3">
    <source>
        <dbReference type="ARBA" id="ARBA00022617"/>
    </source>
</evidence>
<keyword evidence="3 8" id="KW-0349">Heme</keyword>
<evidence type="ECO:0000256" key="9">
    <source>
        <dbReference type="RuleBase" id="RU000461"/>
    </source>
</evidence>
<dbReference type="PROSITE" id="PS00086">
    <property type="entry name" value="CYTOCHROME_P450"/>
    <property type="match status" value="1"/>
</dbReference>
<dbReference type="PRINTS" id="PR00385">
    <property type="entry name" value="P450"/>
</dbReference>
<dbReference type="GO" id="GO:0020037">
    <property type="term" value="F:heme binding"/>
    <property type="evidence" value="ECO:0007669"/>
    <property type="project" value="InterPro"/>
</dbReference>
<dbReference type="PRINTS" id="PR00463">
    <property type="entry name" value="EP450I"/>
</dbReference>
<sequence>MELIISDRIGLSSMIPNLNVNSLTFLDQFVILILLVYLMNQIRWKVEEHSNKTKAKSLNSKIAPLVTGTIPFDLKFLYYKITSLLKGDPSSSFAYLNSHSKVTPAIRINVFGTEIIQTFSHLDVNYILSKNFQNWGKSNSFKEALYPLLDDGIFNSDQRSLWSWHRTLSRPHFTKQRVSDVDACEEHVSRLISWIEFQNGSDHSVDIQDLFSRLALTVATQHFFGYCVDVLNDLLLDRPLQEGAIDATAFSTDFADAQTHCIAYIFIPSFIVRLFQKLSPDPSIKRVSAAVDVLIENVAKERSLSDDQQEPETLLDGIRRSGCSTRLLRHELLNILIAGRDTLASLITSCIYELAGRDELWHRLQLESSHLAQISTISSDQIRQCKLLRAVINETLRLHPPVWCNLRGAFEDDVLPSGIFVPAGTDCRFSYKDLQRDPEVWGMDAEEFIPDRWLDGRQVLQSENPSTFQPFSAGPRLCLGQQFAYIQTSVALIRLIHQFSRVELAGKSAVRENIKEVHSVTLSFQDGLWVKFHPRTI</sequence>
<dbReference type="EMBL" id="GL883131">
    <property type="protein sequence ID" value="EGG02425.1"/>
    <property type="molecule type" value="Genomic_DNA"/>
</dbReference>
<dbReference type="OrthoDB" id="1470350at2759"/>
<dbReference type="Proteomes" id="UP000001072">
    <property type="component" value="Unassembled WGS sequence"/>
</dbReference>
<reference evidence="11" key="1">
    <citation type="journal article" date="2011" name="Proc. Natl. Acad. Sci. U.S.A.">
        <title>Obligate biotrophy features unraveled by the genomic analysis of rust fungi.</title>
        <authorList>
            <person name="Duplessis S."/>
            <person name="Cuomo C.A."/>
            <person name="Lin Y.-C."/>
            <person name="Aerts A."/>
            <person name="Tisserant E."/>
            <person name="Veneault-Fourrey C."/>
            <person name="Joly D.L."/>
            <person name="Hacquard S."/>
            <person name="Amselem J."/>
            <person name="Cantarel B.L."/>
            <person name="Chiu R."/>
            <person name="Coutinho P.M."/>
            <person name="Feau N."/>
            <person name="Field M."/>
            <person name="Frey P."/>
            <person name="Gelhaye E."/>
            <person name="Goldberg J."/>
            <person name="Grabherr M.G."/>
            <person name="Kodira C.D."/>
            <person name="Kohler A."/>
            <person name="Kuees U."/>
            <person name="Lindquist E.A."/>
            <person name="Lucas S.M."/>
            <person name="Mago R."/>
            <person name="Mauceli E."/>
            <person name="Morin E."/>
            <person name="Murat C."/>
            <person name="Pangilinan J.L."/>
            <person name="Park R."/>
            <person name="Pearson M."/>
            <person name="Quesneville H."/>
            <person name="Rouhier N."/>
            <person name="Sakthikumar S."/>
            <person name="Salamov A.A."/>
            <person name="Schmutz J."/>
            <person name="Selles B."/>
            <person name="Shapiro H."/>
            <person name="Tanguay P."/>
            <person name="Tuskan G.A."/>
            <person name="Henrissat B."/>
            <person name="Van de Peer Y."/>
            <person name="Rouze P."/>
            <person name="Ellis J.G."/>
            <person name="Dodds P.N."/>
            <person name="Schein J.E."/>
            <person name="Zhong S."/>
            <person name="Hamelin R.C."/>
            <person name="Grigoriev I.V."/>
            <person name="Szabo L.J."/>
            <person name="Martin F."/>
        </authorList>
    </citation>
    <scope>NUCLEOTIDE SEQUENCE [LARGE SCALE GENOMIC DNA]</scope>
    <source>
        <strain evidence="11">98AG31 / pathotype 3-4-7</strain>
    </source>
</reference>
<name>F4RYX9_MELLP</name>
<dbReference type="RefSeq" id="XP_007414410.1">
    <property type="nucleotide sequence ID" value="XM_007414348.1"/>
</dbReference>
<evidence type="ECO:0000256" key="4">
    <source>
        <dbReference type="ARBA" id="ARBA00022723"/>
    </source>
</evidence>
<gene>
    <name evidence="10" type="ORF">MELLADRAFT_110178</name>
</gene>
<evidence type="ECO:0000256" key="5">
    <source>
        <dbReference type="ARBA" id="ARBA00023002"/>
    </source>
</evidence>
<evidence type="ECO:0000256" key="7">
    <source>
        <dbReference type="ARBA" id="ARBA00023033"/>
    </source>
</evidence>
<dbReference type="InterPro" id="IPR001128">
    <property type="entry name" value="Cyt_P450"/>
</dbReference>
<dbReference type="SUPFAM" id="SSF48264">
    <property type="entry name" value="Cytochrome P450"/>
    <property type="match status" value="1"/>
</dbReference>
<organism evidence="11">
    <name type="scientific">Melampsora larici-populina (strain 98AG31 / pathotype 3-4-7)</name>
    <name type="common">Poplar leaf rust fungus</name>
    <dbReference type="NCBI Taxonomy" id="747676"/>
    <lineage>
        <taxon>Eukaryota</taxon>
        <taxon>Fungi</taxon>
        <taxon>Dikarya</taxon>
        <taxon>Basidiomycota</taxon>
        <taxon>Pucciniomycotina</taxon>
        <taxon>Pucciniomycetes</taxon>
        <taxon>Pucciniales</taxon>
        <taxon>Melampsoraceae</taxon>
        <taxon>Melampsora</taxon>
    </lineage>
</organism>
<evidence type="ECO:0000313" key="11">
    <source>
        <dbReference type="Proteomes" id="UP000001072"/>
    </source>
</evidence>
<keyword evidence="4 8" id="KW-0479">Metal-binding</keyword>
<evidence type="ECO:0000256" key="8">
    <source>
        <dbReference type="PIRSR" id="PIRSR602401-1"/>
    </source>
</evidence>
<evidence type="ECO:0000256" key="1">
    <source>
        <dbReference type="ARBA" id="ARBA00001971"/>
    </source>
</evidence>
<dbReference type="HOGENOM" id="CLU_001570_27_0_1"/>